<proteinExistence type="predicted"/>
<gene>
    <name evidence="2" type="ORF">IP90_01458</name>
</gene>
<feature type="compositionally biased region" description="Low complexity" evidence="1">
    <location>
        <begin position="150"/>
        <end position="161"/>
    </location>
</feature>
<evidence type="ECO:0000313" key="3">
    <source>
        <dbReference type="Proteomes" id="UP000315167"/>
    </source>
</evidence>
<keyword evidence="3" id="KW-1185">Reference proteome</keyword>
<organism evidence="2 3">
    <name type="scientific">Luteimonas cucumeris</name>
    <dbReference type="NCBI Taxonomy" id="985012"/>
    <lineage>
        <taxon>Bacteria</taxon>
        <taxon>Pseudomonadati</taxon>
        <taxon>Pseudomonadota</taxon>
        <taxon>Gammaproteobacteria</taxon>
        <taxon>Lysobacterales</taxon>
        <taxon>Lysobacteraceae</taxon>
        <taxon>Luteimonas</taxon>
    </lineage>
</organism>
<evidence type="ECO:0000313" key="2">
    <source>
        <dbReference type="EMBL" id="TWI03644.1"/>
    </source>
</evidence>
<dbReference type="Proteomes" id="UP000315167">
    <property type="component" value="Unassembled WGS sequence"/>
</dbReference>
<feature type="region of interest" description="Disordered" evidence="1">
    <location>
        <begin position="130"/>
        <end position="161"/>
    </location>
</feature>
<dbReference type="Gene3D" id="3.30.1150.10">
    <property type="match status" value="1"/>
</dbReference>
<protein>
    <submittedName>
        <fullName evidence="2">Uncharacterized protein</fullName>
    </submittedName>
</protein>
<sequence>MKHPDASLRLLESRRDPLWAIGISLLIHGAFLSSLWPRFDTNSSTNEILSGESSALIVQYIKISAPPTPTSPIAEVHQSPLENEPTSPIPRLEAVDQTPSLDNHEPDAQVPTEVAPEPQVQPIATPAAASVGYADPAPSTRSAPPPITPSASDSQDSTASDSLRKRYLSAIRQAVELHWVGRESIPAKIGSCTLSIRQAAGGFVRSVSSGKCTLDDQARHALESAPISAQPLPYAGFKSVFQEEVAIEFRMLPPSTEPGFPSKKFSELP</sequence>
<accession>A0A562L851</accession>
<dbReference type="SUPFAM" id="SSF74653">
    <property type="entry name" value="TolA/TonB C-terminal domain"/>
    <property type="match status" value="1"/>
</dbReference>
<feature type="region of interest" description="Disordered" evidence="1">
    <location>
        <begin position="69"/>
        <end position="92"/>
    </location>
</feature>
<comment type="caution">
    <text evidence="2">The sequence shown here is derived from an EMBL/GenBank/DDBJ whole genome shotgun (WGS) entry which is preliminary data.</text>
</comment>
<dbReference type="EMBL" id="VLKN01000003">
    <property type="protein sequence ID" value="TWI03644.1"/>
    <property type="molecule type" value="Genomic_DNA"/>
</dbReference>
<reference evidence="2 3" key="1">
    <citation type="journal article" date="2015" name="Stand. Genomic Sci.">
        <title>Genomic Encyclopedia of Bacterial and Archaeal Type Strains, Phase III: the genomes of soil and plant-associated and newly described type strains.</title>
        <authorList>
            <person name="Whitman W.B."/>
            <person name="Woyke T."/>
            <person name="Klenk H.P."/>
            <person name="Zhou Y."/>
            <person name="Lilburn T.G."/>
            <person name="Beck B.J."/>
            <person name="De Vos P."/>
            <person name="Vandamme P."/>
            <person name="Eisen J.A."/>
            <person name="Garrity G."/>
            <person name="Hugenholtz P."/>
            <person name="Kyrpides N.C."/>
        </authorList>
    </citation>
    <scope>NUCLEOTIDE SEQUENCE [LARGE SCALE GENOMIC DNA]</scope>
    <source>
        <strain evidence="2 3">CGMCC 1.10821</strain>
    </source>
</reference>
<name>A0A562L851_9GAMM</name>
<dbReference type="AlphaFoldDB" id="A0A562L851"/>
<evidence type="ECO:0000256" key="1">
    <source>
        <dbReference type="SAM" id="MobiDB-lite"/>
    </source>
</evidence>